<dbReference type="Gene3D" id="3.40.630.30">
    <property type="match status" value="1"/>
</dbReference>
<comment type="similarity">
    <text evidence="4">Belongs to the acetyltransferase family. AANAT subfamily.</text>
</comment>
<evidence type="ECO:0000256" key="5">
    <source>
        <dbReference type="ARBA" id="ARBA00039114"/>
    </source>
</evidence>
<evidence type="ECO:0000259" key="14">
    <source>
        <dbReference type="Pfam" id="PF00583"/>
    </source>
</evidence>
<evidence type="ECO:0000256" key="11">
    <source>
        <dbReference type="ARBA" id="ARBA00052178"/>
    </source>
</evidence>
<evidence type="ECO:0000256" key="10">
    <source>
        <dbReference type="ARBA" id="ARBA00051823"/>
    </source>
</evidence>
<dbReference type="EMBL" id="KZ308495">
    <property type="protein sequence ID" value="KAG8230552.1"/>
    <property type="molecule type" value="Genomic_DNA"/>
</dbReference>
<comment type="catalytic activity">
    <reaction evidence="13">
        <text>serotonin + acetyl-CoA = N-acetylserotonin + CoA + H(+)</text>
        <dbReference type="Rhea" id="RHEA:25217"/>
        <dbReference type="ChEBI" id="CHEBI:15378"/>
        <dbReference type="ChEBI" id="CHEBI:17697"/>
        <dbReference type="ChEBI" id="CHEBI:57287"/>
        <dbReference type="ChEBI" id="CHEBI:57288"/>
        <dbReference type="ChEBI" id="CHEBI:350546"/>
        <dbReference type="EC" id="2.3.1.87"/>
    </reaction>
    <physiologicalReaction direction="left-to-right" evidence="13">
        <dbReference type="Rhea" id="RHEA:25218"/>
    </physiologicalReaction>
</comment>
<evidence type="ECO:0000256" key="6">
    <source>
        <dbReference type="ARBA" id="ARBA00050189"/>
    </source>
</evidence>
<proteinExistence type="inferred from homology"/>
<keyword evidence="1" id="KW-0808">Transferase</keyword>
<dbReference type="Proteomes" id="UP000792457">
    <property type="component" value="Unassembled WGS sequence"/>
</dbReference>
<dbReference type="GO" id="GO:0004059">
    <property type="term" value="F:aralkylamine N-acetyltransferase activity"/>
    <property type="evidence" value="ECO:0007669"/>
    <property type="project" value="UniProtKB-EC"/>
</dbReference>
<dbReference type="FunFam" id="3.40.630.30:FF:000046">
    <property type="entry name" value="Dopamine N-acetyltransferase"/>
    <property type="match status" value="1"/>
</dbReference>
<feature type="domain" description="N-acetyltransferase" evidence="14">
    <location>
        <begin position="130"/>
        <end position="174"/>
    </location>
</feature>
<comment type="catalytic activity">
    <reaction evidence="10">
        <text>serotonin + (9Z)-octadecenoyl-CoA = N-(9Z-octadecenoyl)-serotonin + CoA + H(+)</text>
        <dbReference type="Rhea" id="RHEA:51392"/>
        <dbReference type="ChEBI" id="CHEBI:15378"/>
        <dbReference type="ChEBI" id="CHEBI:57287"/>
        <dbReference type="ChEBI" id="CHEBI:57387"/>
        <dbReference type="ChEBI" id="CHEBI:134064"/>
        <dbReference type="ChEBI" id="CHEBI:350546"/>
    </reaction>
    <physiologicalReaction direction="left-to-right" evidence="10">
        <dbReference type="Rhea" id="RHEA:51393"/>
    </physiologicalReaction>
</comment>
<evidence type="ECO:0000256" key="8">
    <source>
        <dbReference type="ARBA" id="ARBA00051284"/>
    </source>
</evidence>
<name>A0A8K0K8X1_LADFU</name>
<comment type="catalytic activity">
    <reaction evidence="6">
        <text>dopamine + (9Z)-octadecenoyl-CoA = N-(9Z-octadecanoyl)-dopamine + CoA + H(+)</text>
        <dbReference type="Rhea" id="RHEA:51380"/>
        <dbReference type="ChEBI" id="CHEBI:15378"/>
        <dbReference type="ChEBI" id="CHEBI:31883"/>
        <dbReference type="ChEBI" id="CHEBI:57287"/>
        <dbReference type="ChEBI" id="CHEBI:57387"/>
        <dbReference type="ChEBI" id="CHEBI:59905"/>
    </reaction>
    <physiologicalReaction direction="left-to-right" evidence="6">
        <dbReference type="Rhea" id="RHEA:51381"/>
    </physiologicalReaction>
</comment>
<evidence type="ECO:0000313" key="16">
    <source>
        <dbReference type="Proteomes" id="UP000792457"/>
    </source>
</evidence>
<protein>
    <recommendedName>
        <fullName evidence="5">aralkylamine N-acetyltransferase</fullName>
        <ecNumber evidence="5">2.3.1.87</ecNumber>
    </recommendedName>
</protein>
<comment type="catalytic activity">
    <reaction evidence="9">
        <text>dopamine + acetyl-CoA = N-acetyldopamine + CoA + H(+)</text>
        <dbReference type="Rhea" id="RHEA:51388"/>
        <dbReference type="ChEBI" id="CHEBI:15378"/>
        <dbReference type="ChEBI" id="CHEBI:57287"/>
        <dbReference type="ChEBI" id="CHEBI:57288"/>
        <dbReference type="ChEBI" id="CHEBI:59905"/>
        <dbReference type="ChEBI" id="CHEBI:125678"/>
    </reaction>
    <physiologicalReaction direction="left-to-right" evidence="9">
        <dbReference type="Rhea" id="RHEA:51389"/>
    </physiologicalReaction>
</comment>
<comment type="catalytic activity">
    <reaction evidence="7">
        <text>serotonin + octadecanoyl-CoA = N-octadecanoyl-serotonin + CoA + H(+)</text>
        <dbReference type="Rhea" id="RHEA:51400"/>
        <dbReference type="ChEBI" id="CHEBI:15378"/>
        <dbReference type="ChEBI" id="CHEBI:57287"/>
        <dbReference type="ChEBI" id="CHEBI:57394"/>
        <dbReference type="ChEBI" id="CHEBI:134065"/>
        <dbReference type="ChEBI" id="CHEBI:350546"/>
    </reaction>
    <physiologicalReaction direction="left-to-right" evidence="7">
        <dbReference type="Rhea" id="RHEA:51401"/>
    </physiologicalReaction>
</comment>
<evidence type="ECO:0000256" key="12">
    <source>
        <dbReference type="ARBA" id="ARBA00052335"/>
    </source>
</evidence>
<keyword evidence="2" id="KW-0012">Acyltransferase</keyword>
<dbReference type="PANTHER" id="PTHR20905:SF1">
    <property type="entry name" value="AT07410P-RELATED"/>
    <property type="match status" value="1"/>
</dbReference>
<comment type="caution">
    <text evidence="15">The sequence shown here is derived from an EMBL/GenBank/DDBJ whole genome shotgun (WGS) entry which is preliminary data.</text>
</comment>
<dbReference type="AlphaFoldDB" id="A0A8K0K8X1"/>
<accession>A0A8K0K8X1</accession>
<reference evidence="15" key="2">
    <citation type="submission" date="2017-10" db="EMBL/GenBank/DDBJ databases">
        <title>Ladona fulva Genome sequencing and assembly.</title>
        <authorList>
            <person name="Murali S."/>
            <person name="Richards S."/>
            <person name="Bandaranaike D."/>
            <person name="Bellair M."/>
            <person name="Blankenburg K."/>
            <person name="Chao H."/>
            <person name="Dinh H."/>
            <person name="Doddapaneni H."/>
            <person name="Dugan-Rocha S."/>
            <person name="Elkadiri S."/>
            <person name="Gnanaolivu R."/>
            <person name="Hernandez B."/>
            <person name="Skinner E."/>
            <person name="Javaid M."/>
            <person name="Lee S."/>
            <person name="Li M."/>
            <person name="Ming W."/>
            <person name="Munidasa M."/>
            <person name="Muniz J."/>
            <person name="Nguyen L."/>
            <person name="Hughes D."/>
            <person name="Osuji N."/>
            <person name="Pu L.-L."/>
            <person name="Puazo M."/>
            <person name="Qu C."/>
            <person name="Quiroz J."/>
            <person name="Raj R."/>
            <person name="Weissenberger G."/>
            <person name="Xin Y."/>
            <person name="Zou X."/>
            <person name="Han Y."/>
            <person name="Worley K."/>
            <person name="Muzny D."/>
            <person name="Gibbs R."/>
        </authorList>
    </citation>
    <scope>NUCLEOTIDE SEQUENCE</scope>
    <source>
        <strain evidence="15">Sampled in the wild</strain>
    </source>
</reference>
<evidence type="ECO:0000313" key="15">
    <source>
        <dbReference type="EMBL" id="KAG8230552.1"/>
    </source>
</evidence>
<keyword evidence="16" id="KW-1185">Reference proteome</keyword>
<evidence type="ECO:0000256" key="3">
    <source>
        <dbReference type="ARBA" id="ARBA00037926"/>
    </source>
</evidence>
<organism evidence="15 16">
    <name type="scientific">Ladona fulva</name>
    <name type="common">Scarce chaser dragonfly</name>
    <name type="synonym">Libellula fulva</name>
    <dbReference type="NCBI Taxonomy" id="123851"/>
    <lineage>
        <taxon>Eukaryota</taxon>
        <taxon>Metazoa</taxon>
        <taxon>Ecdysozoa</taxon>
        <taxon>Arthropoda</taxon>
        <taxon>Hexapoda</taxon>
        <taxon>Insecta</taxon>
        <taxon>Pterygota</taxon>
        <taxon>Palaeoptera</taxon>
        <taxon>Odonata</taxon>
        <taxon>Epiprocta</taxon>
        <taxon>Anisoptera</taxon>
        <taxon>Libelluloidea</taxon>
        <taxon>Libellulidae</taxon>
        <taxon>Ladona</taxon>
    </lineage>
</organism>
<evidence type="ECO:0000256" key="9">
    <source>
        <dbReference type="ARBA" id="ARBA00051711"/>
    </source>
</evidence>
<evidence type="ECO:0000256" key="4">
    <source>
        <dbReference type="ARBA" id="ARBA00038182"/>
    </source>
</evidence>
<comment type="pathway">
    <text evidence="3">Aromatic compound metabolism; melatonin biosynthesis; melatonin from serotonin: step 1/2.</text>
</comment>
<sequence>MAQYEIVPIQEKDHGRVLAFLRRTFFADEPLNVALGLLEGRTPCPEDGRPSCPALEAHCRETLSHGLSLMALSGGEIVAVTLNGESTPEGSEQLIEEAKHCTDHKFRKVLNLMVYLDEKTNVFQRFGVDRALEMRILAVDGTWRGRGLATALVRRTLDQCRELGFPLFRVDCSSAFSAKAMERLGLDCIHTTKYEEYLEEEDEDIIGAPQTKRRRPVFQPSEPHRAVSAYVKVIATE</sequence>
<dbReference type="Pfam" id="PF00583">
    <property type="entry name" value="Acetyltransf_1"/>
    <property type="match status" value="1"/>
</dbReference>
<dbReference type="InterPro" id="IPR000182">
    <property type="entry name" value="GNAT_dom"/>
</dbReference>
<dbReference type="PANTHER" id="PTHR20905">
    <property type="entry name" value="N-ACETYLTRANSFERASE-RELATED"/>
    <property type="match status" value="1"/>
</dbReference>
<evidence type="ECO:0000256" key="13">
    <source>
        <dbReference type="ARBA" id="ARBA00052491"/>
    </source>
</evidence>
<dbReference type="EC" id="2.3.1.87" evidence="5"/>
<evidence type="ECO:0000256" key="2">
    <source>
        <dbReference type="ARBA" id="ARBA00023315"/>
    </source>
</evidence>
<reference evidence="15" key="1">
    <citation type="submission" date="2013-04" db="EMBL/GenBank/DDBJ databases">
        <authorList>
            <person name="Qu J."/>
            <person name="Murali S.C."/>
            <person name="Bandaranaike D."/>
            <person name="Bellair M."/>
            <person name="Blankenburg K."/>
            <person name="Chao H."/>
            <person name="Dinh H."/>
            <person name="Doddapaneni H."/>
            <person name="Downs B."/>
            <person name="Dugan-Rocha S."/>
            <person name="Elkadiri S."/>
            <person name="Gnanaolivu R.D."/>
            <person name="Hernandez B."/>
            <person name="Javaid M."/>
            <person name="Jayaseelan J.C."/>
            <person name="Lee S."/>
            <person name="Li M."/>
            <person name="Ming W."/>
            <person name="Munidasa M."/>
            <person name="Muniz J."/>
            <person name="Nguyen L."/>
            <person name="Ongeri F."/>
            <person name="Osuji N."/>
            <person name="Pu L.-L."/>
            <person name="Puazo M."/>
            <person name="Qu C."/>
            <person name="Quiroz J."/>
            <person name="Raj R."/>
            <person name="Weissenberger G."/>
            <person name="Xin Y."/>
            <person name="Zou X."/>
            <person name="Han Y."/>
            <person name="Richards S."/>
            <person name="Worley K."/>
            <person name="Muzny D."/>
            <person name="Gibbs R."/>
        </authorList>
    </citation>
    <scope>NUCLEOTIDE SEQUENCE</scope>
    <source>
        <strain evidence="15">Sampled in the wild</strain>
    </source>
</reference>
<dbReference type="OrthoDB" id="41532at2759"/>
<dbReference type="SUPFAM" id="SSF55729">
    <property type="entry name" value="Acyl-CoA N-acyltransferases (Nat)"/>
    <property type="match status" value="1"/>
</dbReference>
<dbReference type="CDD" id="cd04301">
    <property type="entry name" value="NAT_SF"/>
    <property type="match status" value="1"/>
</dbReference>
<comment type="catalytic activity">
    <reaction evidence="12">
        <text>dopamine + hexadecanoyl-CoA = N-hexadecanoyl-dopamine + CoA + H(+)</text>
        <dbReference type="Rhea" id="RHEA:51376"/>
        <dbReference type="ChEBI" id="CHEBI:15378"/>
        <dbReference type="ChEBI" id="CHEBI:57287"/>
        <dbReference type="ChEBI" id="CHEBI:57379"/>
        <dbReference type="ChEBI" id="CHEBI:59905"/>
        <dbReference type="ChEBI" id="CHEBI:134058"/>
    </reaction>
    <physiologicalReaction direction="left-to-right" evidence="12">
        <dbReference type="Rhea" id="RHEA:51377"/>
    </physiologicalReaction>
</comment>
<evidence type="ECO:0000256" key="1">
    <source>
        <dbReference type="ARBA" id="ARBA00022679"/>
    </source>
</evidence>
<comment type="catalytic activity">
    <reaction evidence="8">
        <text>serotonin + (5Z,8Z,11Z,14Z)-eicosatetraenoyl-CoA = N-[(5Z,8Z,11Z,14Z)-eicosatetraenoyl]-serotonin + CoA + H(+)</text>
        <dbReference type="Rhea" id="RHEA:51396"/>
        <dbReference type="ChEBI" id="CHEBI:15378"/>
        <dbReference type="ChEBI" id="CHEBI:57287"/>
        <dbReference type="ChEBI" id="CHEBI:57368"/>
        <dbReference type="ChEBI" id="CHEBI:132255"/>
        <dbReference type="ChEBI" id="CHEBI:350546"/>
    </reaction>
    <physiologicalReaction direction="left-to-right" evidence="8">
        <dbReference type="Rhea" id="RHEA:51397"/>
    </physiologicalReaction>
</comment>
<dbReference type="InterPro" id="IPR016181">
    <property type="entry name" value="Acyl_CoA_acyltransferase"/>
</dbReference>
<comment type="catalytic activity">
    <reaction evidence="11">
        <text>serotonin + hexadecanoyl-CoA = N-hexadecanoyl-serotonin + CoA + H(+)</text>
        <dbReference type="Rhea" id="RHEA:51384"/>
        <dbReference type="ChEBI" id="CHEBI:15378"/>
        <dbReference type="ChEBI" id="CHEBI:57287"/>
        <dbReference type="ChEBI" id="CHEBI:57379"/>
        <dbReference type="ChEBI" id="CHEBI:134059"/>
        <dbReference type="ChEBI" id="CHEBI:350546"/>
    </reaction>
    <physiologicalReaction direction="left-to-right" evidence="11">
        <dbReference type="Rhea" id="RHEA:51385"/>
    </physiologicalReaction>
</comment>
<evidence type="ECO:0000256" key="7">
    <source>
        <dbReference type="ARBA" id="ARBA00050849"/>
    </source>
</evidence>
<gene>
    <name evidence="15" type="ORF">J437_LFUL010153</name>
</gene>